<dbReference type="RefSeq" id="XP_005833174.1">
    <property type="nucleotide sequence ID" value="XM_005833117.1"/>
</dbReference>
<dbReference type="EnsemblProtists" id="EKX46194">
    <property type="protein sequence ID" value="EKX46194"/>
    <property type="gene ID" value="GUITHDRAFT_163005"/>
</dbReference>
<feature type="compositionally biased region" description="Basic and acidic residues" evidence="1">
    <location>
        <begin position="213"/>
        <end position="225"/>
    </location>
</feature>
<gene>
    <name evidence="2" type="ORF">GUITHDRAFT_163005</name>
</gene>
<reference evidence="2 4" key="1">
    <citation type="journal article" date="2012" name="Nature">
        <title>Algal genomes reveal evolutionary mosaicism and the fate of nucleomorphs.</title>
        <authorList>
            <consortium name="DOE Joint Genome Institute"/>
            <person name="Curtis B.A."/>
            <person name="Tanifuji G."/>
            <person name="Burki F."/>
            <person name="Gruber A."/>
            <person name="Irimia M."/>
            <person name="Maruyama S."/>
            <person name="Arias M.C."/>
            <person name="Ball S.G."/>
            <person name="Gile G.H."/>
            <person name="Hirakawa Y."/>
            <person name="Hopkins J.F."/>
            <person name="Kuo A."/>
            <person name="Rensing S.A."/>
            <person name="Schmutz J."/>
            <person name="Symeonidi A."/>
            <person name="Elias M."/>
            <person name="Eveleigh R.J."/>
            <person name="Herman E.K."/>
            <person name="Klute M.J."/>
            <person name="Nakayama T."/>
            <person name="Obornik M."/>
            <person name="Reyes-Prieto A."/>
            <person name="Armbrust E.V."/>
            <person name="Aves S.J."/>
            <person name="Beiko R.G."/>
            <person name="Coutinho P."/>
            <person name="Dacks J.B."/>
            <person name="Durnford D.G."/>
            <person name="Fast N.M."/>
            <person name="Green B.R."/>
            <person name="Grisdale C.J."/>
            <person name="Hempel F."/>
            <person name="Henrissat B."/>
            <person name="Hoppner M.P."/>
            <person name="Ishida K."/>
            <person name="Kim E."/>
            <person name="Koreny L."/>
            <person name="Kroth P.G."/>
            <person name="Liu Y."/>
            <person name="Malik S.B."/>
            <person name="Maier U.G."/>
            <person name="McRose D."/>
            <person name="Mock T."/>
            <person name="Neilson J.A."/>
            <person name="Onodera N.T."/>
            <person name="Poole A.M."/>
            <person name="Pritham E.J."/>
            <person name="Richards T.A."/>
            <person name="Rocap G."/>
            <person name="Roy S.W."/>
            <person name="Sarai C."/>
            <person name="Schaack S."/>
            <person name="Shirato S."/>
            <person name="Slamovits C.H."/>
            <person name="Spencer D.F."/>
            <person name="Suzuki S."/>
            <person name="Worden A.Z."/>
            <person name="Zauner S."/>
            <person name="Barry K."/>
            <person name="Bell C."/>
            <person name="Bharti A.K."/>
            <person name="Crow J.A."/>
            <person name="Grimwood J."/>
            <person name="Kramer R."/>
            <person name="Lindquist E."/>
            <person name="Lucas S."/>
            <person name="Salamov A."/>
            <person name="McFadden G.I."/>
            <person name="Lane C.E."/>
            <person name="Keeling P.J."/>
            <person name="Gray M.W."/>
            <person name="Grigoriev I.V."/>
            <person name="Archibald J.M."/>
        </authorList>
    </citation>
    <scope>NUCLEOTIDE SEQUENCE</scope>
    <source>
        <strain evidence="2 4">CCMP2712</strain>
    </source>
</reference>
<evidence type="ECO:0000256" key="1">
    <source>
        <dbReference type="SAM" id="MobiDB-lite"/>
    </source>
</evidence>
<dbReference type="KEGG" id="gtt:GUITHDRAFT_163005"/>
<evidence type="ECO:0000313" key="4">
    <source>
        <dbReference type="Proteomes" id="UP000011087"/>
    </source>
</evidence>
<dbReference type="GeneID" id="17302902"/>
<proteinExistence type="predicted"/>
<sequence length="562" mass="63893">MADLKGVVGGGATNRISLFNADYSPLHQNVDVKAIGDTGCLGSSCKLSDKAAEKDLSNFFSKFLDHGSHAGRVQARSAVRNKPLNDVAATNDMANYYDSLSGTVRKTPSVVLAESKQRHNVQISSNEDRKQFESYFHQLSQKVQKKPEVLEAEKAAENKAKQDLLASLRESRKSAEKIKKAHDESKYIARMDKELVRADQQRRHAHPTAHDTLSPKEAKPSQDSMKDVHATVLSATASQNDWDQYFDALNKQVHKSPTVLAAEKHDAVREKQHELNTRSNDLKATSLLKQWTMQQAVPSKHLSSSEAENSMESYYKRLNSEVKKRPSVKRAETKSMQDIQRMRDMIRKNNEKSQRSRLAWERREAVPGVHLSTEEAKKQGNKYFQSLNMMVHKTPMVVHAEREAKLVHMKNVEAEARVRREEQRMAKELKKQVAVPSIHLSASEAKKEAENYFDSLSSQVHKTAKQSRLLSRRPNKRSRAENRQGNMMKVAEEVVDNTHLPSETGQLKLKWKGSEPAGKLYRQLRNKVLQVKGRGEGSQGQVDSEWRSKRLPLEKEYVREYA</sequence>
<organism evidence="2">
    <name type="scientific">Guillardia theta (strain CCMP2712)</name>
    <name type="common">Cryptophyte</name>
    <dbReference type="NCBI Taxonomy" id="905079"/>
    <lineage>
        <taxon>Eukaryota</taxon>
        <taxon>Cryptophyceae</taxon>
        <taxon>Pyrenomonadales</taxon>
        <taxon>Geminigeraceae</taxon>
        <taxon>Guillardia</taxon>
    </lineage>
</organism>
<evidence type="ECO:0000313" key="3">
    <source>
        <dbReference type="EnsemblProtists" id="EKX46194"/>
    </source>
</evidence>
<name>L1JDK4_GUITC</name>
<feature type="region of interest" description="Disordered" evidence="1">
    <location>
        <begin position="198"/>
        <end position="225"/>
    </location>
</feature>
<dbReference type="OMA" id="HKIRTTH"/>
<feature type="region of interest" description="Disordered" evidence="1">
    <location>
        <begin position="457"/>
        <end position="485"/>
    </location>
</feature>
<accession>L1JDK4</accession>
<feature type="compositionally biased region" description="Basic residues" evidence="1">
    <location>
        <begin position="462"/>
        <end position="477"/>
    </location>
</feature>
<dbReference type="HOGENOM" id="CLU_485265_0_0_1"/>
<keyword evidence="4" id="KW-1185">Reference proteome</keyword>
<dbReference type="PaxDb" id="55529-EKX46194"/>
<protein>
    <submittedName>
        <fullName evidence="2 3">Uncharacterized protein</fullName>
    </submittedName>
</protein>
<dbReference type="EMBL" id="JH992995">
    <property type="protein sequence ID" value="EKX46194.1"/>
    <property type="molecule type" value="Genomic_DNA"/>
</dbReference>
<dbReference type="Proteomes" id="UP000011087">
    <property type="component" value="Unassembled WGS sequence"/>
</dbReference>
<reference evidence="4" key="2">
    <citation type="submission" date="2012-11" db="EMBL/GenBank/DDBJ databases">
        <authorList>
            <person name="Kuo A."/>
            <person name="Curtis B.A."/>
            <person name="Tanifuji G."/>
            <person name="Burki F."/>
            <person name="Gruber A."/>
            <person name="Irimia M."/>
            <person name="Maruyama S."/>
            <person name="Arias M.C."/>
            <person name="Ball S.G."/>
            <person name="Gile G.H."/>
            <person name="Hirakawa Y."/>
            <person name="Hopkins J.F."/>
            <person name="Rensing S.A."/>
            <person name="Schmutz J."/>
            <person name="Symeonidi A."/>
            <person name="Elias M."/>
            <person name="Eveleigh R.J."/>
            <person name="Herman E.K."/>
            <person name="Klute M.J."/>
            <person name="Nakayama T."/>
            <person name="Obornik M."/>
            <person name="Reyes-Prieto A."/>
            <person name="Armbrust E.V."/>
            <person name="Aves S.J."/>
            <person name="Beiko R.G."/>
            <person name="Coutinho P."/>
            <person name="Dacks J.B."/>
            <person name="Durnford D.G."/>
            <person name="Fast N.M."/>
            <person name="Green B.R."/>
            <person name="Grisdale C."/>
            <person name="Hempe F."/>
            <person name="Henrissat B."/>
            <person name="Hoppner M.P."/>
            <person name="Ishida K.-I."/>
            <person name="Kim E."/>
            <person name="Koreny L."/>
            <person name="Kroth P.G."/>
            <person name="Liu Y."/>
            <person name="Malik S.-B."/>
            <person name="Maier U.G."/>
            <person name="McRose D."/>
            <person name="Mock T."/>
            <person name="Neilson J.A."/>
            <person name="Onodera N.T."/>
            <person name="Poole A.M."/>
            <person name="Pritham E.J."/>
            <person name="Richards T.A."/>
            <person name="Rocap G."/>
            <person name="Roy S.W."/>
            <person name="Sarai C."/>
            <person name="Schaack S."/>
            <person name="Shirato S."/>
            <person name="Slamovits C.H."/>
            <person name="Spencer D.F."/>
            <person name="Suzuki S."/>
            <person name="Worden A.Z."/>
            <person name="Zauner S."/>
            <person name="Barry K."/>
            <person name="Bell C."/>
            <person name="Bharti A.K."/>
            <person name="Crow J.A."/>
            <person name="Grimwood J."/>
            <person name="Kramer R."/>
            <person name="Lindquist E."/>
            <person name="Lucas S."/>
            <person name="Salamov A."/>
            <person name="McFadden G.I."/>
            <person name="Lane C.E."/>
            <person name="Keeling P.J."/>
            <person name="Gray M.W."/>
            <person name="Grigoriev I.V."/>
            <person name="Archibald J.M."/>
        </authorList>
    </citation>
    <scope>NUCLEOTIDE SEQUENCE</scope>
    <source>
        <strain evidence="4">CCMP2712</strain>
    </source>
</reference>
<evidence type="ECO:0000313" key="2">
    <source>
        <dbReference type="EMBL" id="EKX46194.1"/>
    </source>
</evidence>
<reference evidence="3" key="3">
    <citation type="submission" date="2015-06" db="UniProtKB">
        <authorList>
            <consortium name="EnsemblProtists"/>
        </authorList>
    </citation>
    <scope>IDENTIFICATION</scope>
</reference>
<dbReference type="AlphaFoldDB" id="L1JDK4"/>
<dbReference type="OrthoDB" id="10681653at2759"/>